<dbReference type="InterPro" id="IPR036224">
    <property type="entry name" value="GINS_bundle-like_dom_sf"/>
</dbReference>
<dbReference type="PANTHER" id="PTHR12772">
    <property type="entry name" value="DNA REPLICATION COMPLEX GINS PROTEIN PSF2"/>
    <property type="match status" value="1"/>
</dbReference>
<dbReference type="SUPFAM" id="SSF160059">
    <property type="entry name" value="PriA/YqbF domain"/>
    <property type="match status" value="1"/>
</dbReference>
<evidence type="ECO:0000256" key="2">
    <source>
        <dbReference type="ARBA" id="ARBA00010565"/>
    </source>
</evidence>
<dbReference type="PANTHER" id="PTHR12772:SF0">
    <property type="entry name" value="DNA REPLICATION COMPLEX GINS PROTEIN PSF2"/>
    <property type="match status" value="1"/>
</dbReference>
<protein>
    <recommendedName>
        <fullName evidence="4">DNA replication complex GINS protein PSF2</fullName>
    </recommendedName>
    <alternativeName>
        <fullName evidence="3">DNA replication complex GINS protein psf2</fullName>
    </alternativeName>
</protein>
<evidence type="ECO:0000256" key="4">
    <source>
        <dbReference type="ARBA" id="ARBA00015139"/>
    </source>
</evidence>
<gene>
    <name evidence="9" type="ORF">BCR35DRAFT_329810</name>
</gene>
<comment type="similarity">
    <text evidence="2">Belongs to the GINS2/PSF2 family.</text>
</comment>
<organism evidence="9 10">
    <name type="scientific">Leucosporidium creatinivorum</name>
    <dbReference type="NCBI Taxonomy" id="106004"/>
    <lineage>
        <taxon>Eukaryota</taxon>
        <taxon>Fungi</taxon>
        <taxon>Dikarya</taxon>
        <taxon>Basidiomycota</taxon>
        <taxon>Pucciniomycotina</taxon>
        <taxon>Microbotryomycetes</taxon>
        <taxon>Leucosporidiales</taxon>
        <taxon>Leucosporidium</taxon>
    </lineage>
</organism>
<keyword evidence="10" id="KW-1185">Reference proteome</keyword>
<keyword evidence="5" id="KW-0235">DNA replication</keyword>
<dbReference type="FunCoup" id="A0A1Y2FYY0">
    <property type="interactions" value="377"/>
</dbReference>
<dbReference type="CDD" id="cd11712">
    <property type="entry name" value="GINS_A_psf2"/>
    <property type="match status" value="1"/>
</dbReference>
<evidence type="ECO:0000256" key="5">
    <source>
        <dbReference type="ARBA" id="ARBA00022705"/>
    </source>
</evidence>
<evidence type="ECO:0000259" key="8">
    <source>
        <dbReference type="Pfam" id="PF25005"/>
    </source>
</evidence>
<name>A0A1Y2FYY0_9BASI</name>
<dbReference type="Proteomes" id="UP000193467">
    <property type="component" value="Unassembled WGS sequence"/>
</dbReference>
<dbReference type="Gene3D" id="1.20.58.1020">
    <property type="match status" value="1"/>
</dbReference>
<reference evidence="9 10" key="1">
    <citation type="submission" date="2016-07" db="EMBL/GenBank/DDBJ databases">
        <title>Pervasive Adenine N6-methylation of Active Genes in Fungi.</title>
        <authorList>
            <consortium name="DOE Joint Genome Institute"/>
            <person name="Mondo S.J."/>
            <person name="Dannebaum R.O."/>
            <person name="Kuo R.C."/>
            <person name="Labutti K."/>
            <person name="Haridas S."/>
            <person name="Kuo A."/>
            <person name="Salamov A."/>
            <person name="Ahrendt S.R."/>
            <person name="Lipzen A."/>
            <person name="Sullivan W."/>
            <person name="Andreopoulos W.B."/>
            <person name="Clum A."/>
            <person name="Lindquist E."/>
            <person name="Daum C."/>
            <person name="Ramamoorthy G.K."/>
            <person name="Gryganskyi A."/>
            <person name="Culley D."/>
            <person name="Magnuson J.K."/>
            <person name="James T.Y."/>
            <person name="O'Malley M.A."/>
            <person name="Stajich J.E."/>
            <person name="Spatafora J.W."/>
            <person name="Visel A."/>
            <person name="Grigoriev I.V."/>
        </authorList>
    </citation>
    <scope>NUCLEOTIDE SEQUENCE [LARGE SCALE GENOMIC DNA]</scope>
    <source>
        <strain evidence="9 10">62-1032</strain>
    </source>
</reference>
<sequence length="226" mass="25691">MALSHRRRWGLTPQDLDFANQEREIEIVPMVRLPLTSSNDGPLAPQFGPFNPPQKAKVPLWFALQMKKKGKCRIVVPGWLSVASLEETLREETSSDDFSPLPRDYVELSNTLLHLASDDFPLHSSSDKVKILLKDIREARQAKIRVGAGALNPVHLAMPHLSSMEILELRPTFSTAFQRLRELNPEAERHEAIAGMWLEKEGEARRRAELGEFERGDAQEGMEEEY</sequence>
<dbReference type="FunFam" id="1.20.58.1020:FF:000001">
    <property type="entry name" value="DNA replication complex GINS protein PSF2"/>
    <property type="match status" value="1"/>
</dbReference>
<dbReference type="InterPro" id="IPR021151">
    <property type="entry name" value="GINS_A"/>
</dbReference>
<comment type="subcellular location">
    <subcellularLocation>
        <location evidence="1">Nucleus</location>
    </subcellularLocation>
</comment>
<evidence type="ECO:0000256" key="3">
    <source>
        <dbReference type="ARBA" id="ARBA00013969"/>
    </source>
</evidence>
<dbReference type="CDD" id="cd21694">
    <property type="entry name" value="GINS_B_Psf2"/>
    <property type="match status" value="1"/>
</dbReference>
<dbReference type="InterPro" id="IPR056784">
    <property type="entry name" value="PSF2_N"/>
</dbReference>
<feature type="domain" description="DNA replication complex GINS protein PSF2 N-terminal" evidence="8">
    <location>
        <begin position="12"/>
        <end position="75"/>
    </location>
</feature>
<dbReference type="GO" id="GO:0000727">
    <property type="term" value="P:double-strand break repair via break-induced replication"/>
    <property type="evidence" value="ECO:0007669"/>
    <property type="project" value="TreeGrafter"/>
</dbReference>
<dbReference type="Pfam" id="PF25005">
    <property type="entry name" value="PSF2_N"/>
    <property type="match status" value="1"/>
</dbReference>
<accession>A0A1Y2FYY0</accession>
<keyword evidence="6" id="KW-0539">Nucleus</keyword>
<evidence type="ECO:0000313" key="9">
    <source>
        <dbReference type="EMBL" id="ORY88559.1"/>
    </source>
</evidence>
<dbReference type="InParanoid" id="A0A1Y2FYY0"/>
<proteinExistence type="inferred from homology"/>
<dbReference type="Pfam" id="PF05916">
    <property type="entry name" value="Sld5"/>
    <property type="match status" value="1"/>
</dbReference>
<comment type="caution">
    <text evidence="9">The sequence shown here is derived from an EMBL/GenBank/DDBJ whole genome shotgun (WGS) entry which is preliminary data.</text>
</comment>
<evidence type="ECO:0000313" key="10">
    <source>
        <dbReference type="Proteomes" id="UP000193467"/>
    </source>
</evidence>
<dbReference type="GO" id="GO:0006260">
    <property type="term" value="P:DNA replication"/>
    <property type="evidence" value="ECO:0007669"/>
    <property type="project" value="UniProtKB-KW"/>
</dbReference>
<dbReference type="GO" id="GO:0000811">
    <property type="term" value="C:GINS complex"/>
    <property type="evidence" value="ECO:0007669"/>
    <property type="project" value="TreeGrafter"/>
</dbReference>
<dbReference type="InterPro" id="IPR007257">
    <property type="entry name" value="GINS_Psf2"/>
</dbReference>
<evidence type="ECO:0000259" key="7">
    <source>
        <dbReference type="Pfam" id="PF05916"/>
    </source>
</evidence>
<evidence type="ECO:0000256" key="1">
    <source>
        <dbReference type="ARBA" id="ARBA00004123"/>
    </source>
</evidence>
<dbReference type="AlphaFoldDB" id="A0A1Y2FYY0"/>
<dbReference type="STRING" id="106004.A0A1Y2FYY0"/>
<dbReference type="SUPFAM" id="SSF158573">
    <property type="entry name" value="GINS helical bundle-like"/>
    <property type="match status" value="1"/>
</dbReference>
<dbReference type="EMBL" id="MCGR01000009">
    <property type="protein sequence ID" value="ORY88559.1"/>
    <property type="molecule type" value="Genomic_DNA"/>
</dbReference>
<evidence type="ECO:0000256" key="6">
    <source>
        <dbReference type="ARBA" id="ARBA00023242"/>
    </source>
</evidence>
<dbReference type="OrthoDB" id="1938138at2759"/>
<feature type="domain" description="GINS subunit" evidence="7">
    <location>
        <begin position="79"/>
        <end position="175"/>
    </location>
</feature>
<dbReference type="Gene3D" id="3.40.5.50">
    <property type="match status" value="1"/>
</dbReference>